<dbReference type="RefSeq" id="WP_138086764.1">
    <property type="nucleotide sequence ID" value="NZ_VAUV01000009.1"/>
</dbReference>
<reference evidence="8 9" key="1">
    <citation type="submission" date="2019-05" db="EMBL/GenBank/DDBJ databases">
        <title>Verrucobacter flavum gen. nov., sp. nov. a new member of the family Verrucomicrobiaceae.</title>
        <authorList>
            <person name="Szuroczki S."/>
            <person name="Abbaszade G."/>
            <person name="Szabo A."/>
            <person name="Felfoldi T."/>
            <person name="Schumann P."/>
            <person name="Boka K."/>
            <person name="Keki Z."/>
            <person name="Toumi M."/>
            <person name="Toth E."/>
        </authorList>
    </citation>
    <scope>NUCLEOTIDE SEQUENCE [LARGE SCALE GENOMIC DNA]</scope>
    <source>
        <strain evidence="8 9">MG-N-17</strain>
    </source>
</reference>
<evidence type="ECO:0000256" key="4">
    <source>
        <dbReference type="ARBA" id="ARBA00022679"/>
    </source>
</evidence>
<keyword evidence="9" id="KW-1185">Reference proteome</keyword>
<organism evidence="8 9">
    <name type="scientific">Phragmitibacter flavus</name>
    <dbReference type="NCBI Taxonomy" id="2576071"/>
    <lineage>
        <taxon>Bacteria</taxon>
        <taxon>Pseudomonadati</taxon>
        <taxon>Verrucomicrobiota</taxon>
        <taxon>Verrucomicrobiia</taxon>
        <taxon>Verrucomicrobiales</taxon>
        <taxon>Verrucomicrobiaceae</taxon>
        <taxon>Phragmitibacter</taxon>
    </lineage>
</organism>
<keyword evidence="6" id="KW-0012">Acyltransferase</keyword>
<proteinExistence type="predicted"/>
<keyword evidence="2" id="KW-1003">Cell membrane</keyword>
<gene>
    <name evidence="8" type="ORF">FEM03_13315</name>
</gene>
<keyword evidence="7" id="KW-0812">Transmembrane</keyword>
<comment type="subcellular location">
    <subcellularLocation>
        <location evidence="1">Cell inner membrane</location>
    </subcellularLocation>
</comment>
<evidence type="ECO:0000256" key="7">
    <source>
        <dbReference type="SAM" id="Phobius"/>
    </source>
</evidence>
<keyword evidence="4" id="KW-0808">Transferase</keyword>
<evidence type="ECO:0000313" key="8">
    <source>
        <dbReference type="EMBL" id="TLD70166.1"/>
    </source>
</evidence>
<dbReference type="OrthoDB" id="9803456at2"/>
<dbReference type="GO" id="GO:0009247">
    <property type="term" value="P:glycolipid biosynthetic process"/>
    <property type="evidence" value="ECO:0007669"/>
    <property type="project" value="UniProtKB-ARBA"/>
</dbReference>
<evidence type="ECO:0000256" key="2">
    <source>
        <dbReference type="ARBA" id="ARBA00022475"/>
    </source>
</evidence>
<dbReference type="EMBL" id="VAUV01000009">
    <property type="protein sequence ID" value="TLD70166.1"/>
    <property type="molecule type" value="Genomic_DNA"/>
</dbReference>
<name>A0A5R8KCY2_9BACT</name>
<dbReference type="Pfam" id="PF03279">
    <property type="entry name" value="Lip_A_acyltrans"/>
    <property type="match status" value="1"/>
</dbReference>
<dbReference type="AlphaFoldDB" id="A0A5R8KCY2"/>
<feature type="transmembrane region" description="Helical" evidence="7">
    <location>
        <begin position="20"/>
        <end position="44"/>
    </location>
</feature>
<evidence type="ECO:0008006" key="10">
    <source>
        <dbReference type="Google" id="ProtNLM"/>
    </source>
</evidence>
<dbReference type="Proteomes" id="UP000306196">
    <property type="component" value="Unassembled WGS sequence"/>
</dbReference>
<sequence>MSFLRRFSVYGDFWLRYLEWGARVCPWFIEPVFMFVFTGLFWMVCGKARNAVATNLRTLIPRSWGWVNQLRAYRVFWNFAWTMTDLSHVRRGEDVIVWEIVGKECLEVLEEKTGGAVLLTAHMGNYDVAAPMFAHYFRRTVHMVRAPERDQKSQNFQSEHRLKSRQGQFVVHYNEPGNMLGIELAGAIAEGGVVAIQGDRILFDVSPMKVGFKEGVEWQVPQGPFLLALVSKVEIHPVFIIRMGYRRYRVMAKEAIGVKVVGRDKQGAMRVAAQAWSETIRPVMEKHWMQWFVFEPVFENVKKREVKP</sequence>
<accession>A0A5R8KCY2</accession>
<evidence type="ECO:0000256" key="6">
    <source>
        <dbReference type="ARBA" id="ARBA00023315"/>
    </source>
</evidence>
<evidence type="ECO:0000313" key="9">
    <source>
        <dbReference type="Proteomes" id="UP000306196"/>
    </source>
</evidence>
<dbReference type="GO" id="GO:0005886">
    <property type="term" value="C:plasma membrane"/>
    <property type="evidence" value="ECO:0007669"/>
    <property type="project" value="UniProtKB-SubCell"/>
</dbReference>
<dbReference type="GO" id="GO:0016746">
    <property type="term" value="F:acyltransferase activity"/>
    <property type="evidence" value="ECO:0007669"/>
    <property type="project" value="UniProtKB-KW"/>
</dbReference>
<protein>
    <recommendedName>
        <fullName evidence="10">Lipid A biosynthesis acyltransferase</fullName>
    </recommendedName>
</protein>
<keyword evidence="3" id="KW-0997">Cell inner membrane</keyword>
<keyword evidence="7" id="KW-1133">Transmembrane helix</keyword>
<comment type="caution">
    <text evidence="8">The sequence shown here is derived from an EMBL/GenBank/DDBJ whole genome shotgun (WGS) entry which is preliminary data.</text>
</comment>
<evidence type="ECO:0000256" key="3">
    <source>
        <dbReference type="ARBA" id="ARBA00022519"/>
    </source>
</evidence>
<dbReference type="InterPro" id="IPR004960">
    <property type="entry name" value="LipA_acyltrans"/>
</dbReference>
<evidence type="ECO:0000256" key="1">
    <source>
        <dbReference type="ARBA" id="ARBA00004533"/>
    </source>
</evidence>
<evidence type="ECO:0000256" key="5">
    <source>
        <dbReference type="ARBA" id="ARBA00023136"/>
    </source>
</evidence>
<keyword evidence="5 7" id="KW-0472">Membrane</keyword>